<evidence type="ECO:0000313" key="10">
    <source>
        <dbReference type="EMBL" id="ETW87566.1"/>
    </source>
</evidence>
<dbReference type="GO" id="GO:0003712">
    <property type="term" value="F:transcription coregulator activity"/>
    <property type="evidence" value="ECO:0007669"/>
    <property type="project" value="InterPro"/>
</dbReference>
<evidence type="ECO:0000256" key="2">
    <source>
        <dbReference type="ARBA" id="ARBA00007526"/>
    </source>
</evidence>
<proteinExistence type="inferred from homology"/>
<dbReference type="InterPro" id="IPR007018">
    <property type="entry name" value="Mediator_Med6"/>
</dbReference>
<dbReference type="EMBL" id="KI925454">
    <property type="protein sequence ID" value="ETW87566.1"/>
    <property type="molecule type" value="Genomic_DNA"/>
</dbReference>
<dbReference type="Proteomes" id="UP000030671">
    <property type="component" value="Unassembled WGS sequence"/>
</dbReference>
<keyword evidence="5 8" id="KW-0804">Transcription</keyword>
<comment type="function">
    <text evidence="8">Component of the Mediator complex, a coactivator involved in the regulated transcription of nearly all RNA polymerase II-dependent genes. Mediator functions as a bridge to convey information from gene-specific regulatory proteins to the basal RNA polymerase II transcription machinery. Mediator is recruited to promoters by direct interactions with regulatory proteins and serves as a scaffold for the assembly of a functional preinitiation complex with RNA polymerase II and the general transcription factors.</text>
</comment>
<keyword evidence="4 8" id="KW-0805">Transcription regulation</keyword>
<evidence type="ECO:0000256" key="8">
    <source>
        <dbReference type="RuleBase" id="RU364143"/>
    </source>
</evidence>
<evidence type="ECO:0000256" key="5">
    <source>
        <dbReference type="ARBA" id="ARBA00023163"/>
    </source>
</evidence>
<dbReference type="AlphaFoldDB" id="W4KR63"/>
<keyword evidence="6 8" id="KW-0539">Nucleus</keyword>
<evidence type="ECO:0000256" key="3">
    <source>
        <dbReference type="ARBA" id="ARBA00020634"/>
    </source>
</evidence>
<dbReference type="GO" id="GO:0016592">
    <property type="term" value="C:mediator complex"/>
    <property type="evidence" value="ECO:0007669"/>
    <property type="project" value="InterPro"/>
</dbReference>
<feature type="region of interest" description="Disordered" evidence="9">
    <location>
        <begin position="156"/>
        <end position="190"/>
    </location>
</feature>
<dbReference type="HOGENOM" id="CLU_980275_0_0_1"/>
<accession>W4KR63</accession>
<evidence type="ECO:0000256" key="1">
    <source>
        <dbReference type="ARBA" id="ARBA00004123"/>
    </source>
</evidence>
<evidence type="ECO:0000256" key="4">
    <source>
        <dbReference type="ARBA" id="ARBA00023015"/>
    </source>
</evidence>
<sequence>MDLNDLHPPDDYSHRFFIWHEWIQANGPLTSDNVFEYFAASMFYDKQSNNQVLRMQTMHTGMPIVNEAEELKRFTGIEFALVHAQPPSLFIIHKRERTSPEETRPLAAYFIMNNRIYQSPDMYSVLQNRLLTSLYSLQSSLDILRKHRPDYTPRTGFVWPIMEPPTSEDGNKKSATDDASASAEPDLAPGLTASLEKEKEMLSSGTSKKLQNNLLLLNAMRTTAAHTRQTFALQTQQVAAQNPAPEIVPVATAARQSMTPAPPGIRAATPLAAATTSGSHEAVPAKVPPGAGKKKKKRKSITT</sequence>
<organism evidence="10 11">
    <name type="scientific">Heterobasidion irregulare (strain TC 32-1)</name>
    <dbReference type="NCBI Taxonomy" id="747525"/>
    <lineage>
        <taxon>Eukaryota</taxon>
        <taxon>Fungi</taxon>
        <taxon>Dikarya</taxon>
        <taxon>Basidiomycota</taxon>
        <taxon>Agaricomycotina</taxon>
        <taxon>Agaricomycetes</taxon>
        <taxon>Russulales</taxon>
        <taxon>Bondarzewiaceae</taxon>
        <taxon>Heterobasidion</taxon>
        <taxon>Heterobasidion annosum species complex</taxon>
    </lineage>
</organism>
<dbReference type="GeneID" id="20667466"/>
<feature type="region of interest" description="Disordered" evidence="9">
    <location>
        <begin position="260"/>
        <end position="303"/>
    </location>
</feature>
<dbReference type="FunCoup" id="W4KR63">
    <property type="interactions" value="623"/>
</dbReference>
<protein>
    <recommendedName>
        <fullName evidence="3 8">Mediator of RNA polymerase II transcription subunit 6</fullName>
    </recommendedName>
    <alternativeName>
        <fullName evidence="7 8">Mediator complex subunit 6</fullName>
    </alternativeName>
</protein>
<dbReference type="STRING" id="747525.W4KR63"/>
<name>W4KR63_HETIT</name>
<dbReference type="InParanoid" id="W4KR63"/>
<comment type="similarity">
    <text evidence="2 8">Belongs to the Mediator complex subunit 6 family.</text>
</comment>
<evidence type="ECO:0000313" key="11">
    <source>
        <dbReference type="Proteomes" id="UP000030671"/>
    </source>
</evidence>
<comment type="subunit">
    <text evidence="8">Component of the Mediator complex.</text>
</comment>
<dbReference type="Pfam" id="PF04934">
    <property type="entry name" value="Med6"/>
    <property type="match status" value="1"/>
</dbReference>
<dbReference type="InterPro" id="IPR038566">
    <property type="entry name" value="Mediator_Med6_sf"/>
</dbReference>
<evidence type="ECO:0000256" key="7">
    <source>
        <dbReference type="ARBA" id="ARBA00031259"/>
    </source>
</evidence>
<dbReference type="KEGG" id="hir:HETIRDRAFT_154012"/>
<reference evidence="10 11" key="1">
    <citation type="journal article" date="2012" name="New Phytol.">
        <title>Insight into trade-off between wood decay and parasitism from the genome of a fungal forest pathogen.</title>
        <authorList>
            <person name="Olson A."/>
            <person name="Aerts A."/>
            <person name="Asiegbu F."/>
            <person name="Belbahri L."/>
            <person name="Bouzid O."/>
            <person name="Broberg A."/>
            <person name="Canback B."/>
            <person name="Coutinho P.M."/>
            <person name="Cullen D."/>
            <person name="Dalman K."/>
            <person name="Deflorio G."/>
            <person name="van Diepen L.T."/>
            <person name="Dunand C."/>
            <person name="Duplessis S."/>
            <person name="Durling M."/>
            <person name="Gonthier P."/>
            <person name="Grimwood J."/>
            <person name="Fossdal C.G."/>
            <person name="Hansson D."/>
            <person name="Henrissat B."/>
            <person name="Hietala A."/>
            <person name="Himmelstrand K."/>
            <person name="Hoffmeister D."/>
            <person name="Hogberg N."/>
            <person name="James T.Y."/>
            <person name="Karlsson M."/>
            <person name="Kohler A."/>
            <person name="Kues U."/>
            <person name="Lee Y.H."/>
            <person name="Lin Y.C."/>
            <person name="Lind M."/>
            <person name="Lindquist E."/>
            <person name="Lombard V."/>
            <person name="Lucas S."/>
            <person name="Lunden K."/>
            <person name="Morin E."/>
            <person name="Murat C."/>
            <person name="Park J."/>
            <person name="Raffaello T."/>
            <person name="Rouze P."/>
            <person name="Salamov A."/>
            <person name="Schmutz J."/>
            <person name="Solheim H."/>
            <person name="Stahlberg J."/>
            <person name="Velez H."/>
            <person name="de Vries R.P."/>
            <person name="Wiebenga A."/>
            <person name="Woodward S."/>
            <person name="Yakovlev I."/>
            <person name="Garbelotto M."/>
            <person name="Martin F."/>
            <person name="Grigoriev I.V."/>
            <person name="Stenlid J."/>
        </authorList>
    </citation>
    <scope>NUCLEOTIDE SEQUENCE [LARGE SCALE GENOMIC DNA]</scope>
    <source>
        <strain evidence="10 11">TC 32-1</strain>
    </source>
</reference>
<dbReference type="GO" id="GO:0006357">
    <property type="term" value="P:regulation of transcription by RNA polymerase II"/>
    <property type="evidence" value="ECO:0007669"/>
    <property type="project" value="InterPro"/>
</dbReference>
<keyword evidence="11" id="KW-1185">Reference proteome</keyword>
<dbReference type="Gene3D" id="3.10.450.580">
    <property type="entry name" value="Mediator complex, subunit Med6"/>
    <property type="match status" value="1"/>
</dbReference>
<keyword evidence="8" id="KW-0010">Activator</keyword>
<comment type="subcellular location">
    <subcellularLocation>
        <location evidence="1 8">Nucleus</location>
    </subcellularLocation>
</comment>
<feature type="compositionally biased region" description="Basic residues" evidence="9">
    <location>
        <begin position="292"/>
        <end position="303"/>
    </location>
</feature>
<evidence type="ECO:0000256" key="6">
    <source>
        <dbReference type="ARBA" id="ARBA00023242"/>
    </source>
</evidence>
<dbReference type="PANTHER" id="PTHR13104">
    <property type="entry name" value="MED-6-RELATED"/>
    <property type="match status" value="1"/>
</dbReference>
<dbReference type="OrthoDB" id="344220at2759"/>
<dbReference type="eggNOG" id="KOG3169">
    <property type="taxonomic scope" value="Eukaryota"/>
</dbReference>
<feature type="compositionally biased region" description="Low complexity" evidence="9">
    <location>
        <begin position="282"/>
        <end position="291"/>
    </location>
</feature>
<dbReference type="RefSeq" id="XP_009541454.1">
    <property type="nucleotide sequence ID" value="XM_009543159.1"/>
</dbReference>
<evidence type="ECO:0000256" key="9">
    <source>
        <dbReference type="SAM" id="MobiDB-lite"/>
    </source>
</evidence>
<gene>
    <name evidence="8" type="primary">MED6</name>
    <name evidence="10" type="ORF">HETIRDRAFT_154012</name>
</gene>